<dbReference type="PROSITE" id="PS50263">
    <property type="entry name" value="CN_HYDROLASE"/>
    <property type="match status" value="1"/>
</dbReference>
<evidence type="ECO:0000313" key="4">
    <source>
        <dbReference type="Proteomes" id="UP000035720"/>
    </source>
</evidence>
<dbReference type="Proteomes" id="UP000035720">
    <property type="component" value="Unassembled WGS sequence"/>
</dbReference>
<dbReference type="EMBL" id="CAJC01000167">
    <property type="protein sequence ID" value="CCI54024.1"/>
    <property type="molecule type" value="Genomic_DNA"/>
</dbReference>
<dbReference type="SUPFAM" id="SSF75304">
    <property type="entry name" value="Amidase signature (AS) enzymes"/>
    <property type="match status" value="1"/>
</dbReference>
<dbReference type="InterPro" id="IPR003010">
    <property type="entry name" value="C-N_Hydrolase"/>
</dbReference>
<dbReference type="PANTHER" id="PTHR23088:SF27">
    <property type="entry name" value="DEAMINATED GLUTATHIONE AMIDASE"/>
    <property type="match status" value="1"/>
</dbReference>
<evidence type="ECO:0000313" key="3">
    <source>
        <dbReference type="EMBL" id="CCI54024.1"/>
    </source>
</evidence>
<dbReference type="Gene3D" id="3.90.1300.10">
    <property type="entry name" value="Amidase signature (AS) domain"/>
    <property type="match status" value="1"/>
</dbReference>
<feature type="domain" description="CN hydrolase" evidence="2">
    <location>
        <begin position="4"/>
        <end position="239"/>
    </location>
</feature>
<dbReference type="InterPro" id="IPR036928">
    <property type="entry name" value="AS_sf"/>
</dbReference>
<comment type="similarity">
    <text evidence="1">Belongs to the carbon-nitrogen hydrolase superfamily. NIT1/NIT2 family.</text>
</comment>
<protein>
    <recommendedName>
        <fullName evidence="2">CN hydrolase domain-containing protein</fullName>
    </recommendedName>
</protein>
<evidence type="ECO:0000256" key="1">
    <source>
        <dbReference type="ARBA" id="ARBA00010613"/>
    </source>
</evidence>
<dbReference type="PANTHER" id="PTHR23088">
    <property type="entry name" value="NITRILASE-RELATED"/>
    <property type="match status" value="1"/>
</dbReference>
<keyword evidence="4" id="KW-1185">Reference proteome</keyword>
<name>A0A077MBP6_9MICO</name>
<comment type="caution">
    <text evidence="3">The sequence shown here is derived from an EMBL/GenBank/DDBJ whole genome shotgun (WGS) entry which is preliminary data.</text>
</comment>
<evidence type="ECO:0000259" key="2">
    <source>
        <dbReference type="PROSITE" id="PS50263"/>
    </source>
</evidence>
<gene>
    <name evidence="3" type="ORF">BN13_550012</name>
</gene>
<dbReference type="InterPro" id="IPR036526">
    <property type="entry name" value="C-N_Hydrolase_sf"/>
</dbReference>
<dbReference type="STRING" id="1193518.BN13_550012"/>
<dbReference type="SUPFAM" id="SSF56317">
    <property type="entry name" value="Carbon-nitrogen hydrolase"/>
    <property type="match status" value="1"/>
</dbReference>
<organism evidence="3 4">
    <name type="scientific">Nostocoides jenkinsii Ben 74</name>
    <dbReference type="NCBI Taxonomy" id="1193518"/>
    <lineage>
        <taxon>Bacteria</taxon>
        <taxon>Bacillati</taxon>
        <taxon>Actinomycetota</taxon>
        <taxon>Actinomycetes</taxon>
        <taxon>Micrococcales</taxon>
        <taxon>Intrasporangiaceae</taxon>
        <taxon>Nostocoides</taxon>
    </lineage>
</organism>
<dbReference type="Pfam" id="PF00795">
    <property type="entry name" value="CN_hydrolase"/>
    <property type="match status" value="1"/>
</dbReference>
<dbReference type="Gene3D" id="3.60.110.10">
    <property type="entry name" value="Carbon-nitrogen hydrolase"/>
    <property type="match status" value="1"/>
</dbReference>
<reference evidence="3 4" key="1">
    <citation type="journal article" date="2013" name="ISME J.">
        <title>A metabolic model for members of the genus Tetrasphaera involved in enhanced biological phosphorus removal.</title>
        <authorList>
            <person name="Kristiansen R."/>
            <person name="Nguyen H.T.T."/>
            <person name="Saunders A.M."/>
            <person name="Nielsen J.L."/>
            <person name="Wimmer R."/>
            <person name="Le V.Q."/>
            <person name="McIlroy S.J."/>
            <person name="Petrovski S."/>
            <person name="Seviour R.J."/>
            <person name="Calteau A."/>
            <person name="Nielsen K.L."/>
            <person name="Nielsen P.H."/>
        </authorList>
    </citation>
    <scope>NUCLEOTIDE SEQUENCE [LARGE SCALE GENOMIC DNA]</scope>
    <source>
        <strain evidence="3 4">Ben 74</strain>
    </source>
</reference>
<dbReference type="AlphaFoldDB" id="A0A077MBP6"/>
<accession>A0A077MBP6</accession>
<proteinExistence type="inferred from homology"/>
<sequence>MGQPAVAVWQMAPVMRSPARNLARLRSSASSAAARGATLLVTPELALTGYDIGDLGDDLTSASLVDDAAAIAREEGIGLIVGVALREEPEGVTWNAAVAIDRAGTICAAYRKVHLFGGLDRSRFAPGPAPPAVVQVDGLRVGIFPASADVGPADADTNPDSAALAWRNGVWVANGNLVPRHFGLPTVTVPLGLMADIGMPVGVTLLAEPYADTRLLQLASAISALRDRRVAPPLTPQLT</sequence>